<accession>C0HIW4</accession>
<organism evidence="1">
    <name type="scientific">Zea mays</name>
    <name type="common">Maize</name>
    <dbReference type="NCBI Taxonomy" id="4577"/>
    <lineage>
        <taxon>Eukaryota</taxon>
        <taxon>Viridiplantae</taxon>
        <taxon>Streptophyta</taxon>
        <taxon>Embryophyta</taxon>
        <taxon>Tracheophyta</taxon>
        <taxon>Spermatophyta</taxon>
        <taxon>Magnoliopsida</taxon>
        <taxon>Liliopsida</taxon>
        <taxon>Poales</taxon>
        <taxon>Poaceae</taxon>
        <taxon>PACMAD clade</taxon>
        <taxon>Panicoideae</taxon>
        <taxon>Andropogonodae</taxon>
        <taxon>Andropogoneae</taxon>
        <taxon>Tripsacinae</taxon>
        <taxon>Zea</taxon>
    </lineage>
</organism>
<dbReference type="EMBL" id="BT062270">
    <property type="protein sequence ID" value="ACN26967.1"/>
    <property type="molecule type" value="mRNA"/>
</dbReference>
<proteinExistence type="evidence at transcript level"/>
<name>C0HIW4_MAIZE</name>
<reference evidence="1" key="1">
    <citation type="journal article" date="2009" name="PLoS Genet.">
        <title>Sequencing, mapping, and analysis of 27,455 maize full-length cDNAs.</title>
        <authorList>
            <person name="Soderlund C."/>
            <person name="Descour A."/>
            <person name="Kudrna D."/>
            <person name="Bomhoff M."/>
            <person name="Boyd L."/>
            <person name="Currie J."/>
            <person name="Angelova A."/>
            <person name="Collura K."/>
            <person name="Wissotski M."/>
            <person name="Ashley E."/>
            <person name="Morrow D."/>
            <person name="Fernandes J."/>
            <person name="Walbot V."/>
            <person name="Yu Y."/>
        </authorList>
    </citation>
    <scope>NUCLEOTIDE SEQUENCE</scope>
    <source>
        <strain evidence="1">B73</strain>
    </source>
</reference>
<protein>
    <submittedName>
        <fullName evidence="1">Uncharacterized protein</fullName>
    </submittedName>
</protein>
<sequence>MHDRSSGLCCRQTSVFTGTNQVGLKLMIECLFLLWPCYKDIGHGCAV</sequence>
<evidence type="ECO:0000313" key="1">
    <source>
        <dbReference type="EMBL" id="ACN26967.1"/>
    </source>
</evidence>
<dbReference type="AlphaFoldDB" id="C0HIW4"/>